<evidence type="ECO:0000256" key="2">
    <source>
        <dbReference type="ARBA" id="ARBA00022679"/>
    </source>
</evidence>
<dbReference type="EC" id="2.3.1.286" evidence="1"/>
<evidence type="ECO:0000256" key="1">
    <source>
        <dbReference type="ARBA" id="ARBA00012928"/>
    </source>
</evidence>
<evidence type="ECO:0000313" key="6">
    <source>
        <dbReference type="EMBL" id="QEN08048.1"/>
    </source>
</evidence>
<organism evidence="6 7">
    <name type="scientific">Oceanispirochaeta crateris</name>
    <dbReference type="NCBI Taxonomy" id="2518645"/>
    <lineage>
        <taxon>Bacteria</taxon>
        <taxon>Pseudomonadati</taxon>
        <taxon>Spirochaetota</taxon>
        <taxon>Spirochaetia</taxon>
        <taxon>Spirochaetales</taxon>
        <taxon>Spirochaetaceae</taxon>
        <taxon>Oceanispirochaeta</taxon>
    </lineage>
</organism>
<evidence type="ECO:0000313" key="7">
    <source>
        <dbReference type="Proteomes" id="UP000324209"/>
    </source>
</evidence>
<keyword evidence="4" id="KW-0479">Metal-binding</keyword>
<evidence type="ECO:0000256" key="4">
    <source>
        <dbReference type="PROSITE-ProRule" id="PRU00236"/>
    </source>
</evidence>
<sequence length="220" mass="24528">MTDKKIVFFTGAGISAESNIPTFRDYMGKAHEENFEKLLSLSYFVKHPEKTWEWLDGFIQLINESEPNEAHKLIASLRASVITQNIDNFHTLAGSEDVVELHGSIGTCICMKCHKRQGLISKCSCGSWTKPDFTFYEENLNEEAIYKAEELAKEADIFVIVGTSGIVYPAANIPTIAKHAGARVYEINPGINAFPPTIVDRYIKKGASEGIKLLIDLIKE</sequence>
<name>A0A5C1QL37_9SPIO</name>
<dbReference type="Gene3D" id="3.40.50.1220">
    <property type="entry name" value="TPP-binding domain"/>
    <property type="match status" value="1"/>
</dbReference>
<dbReference type="GO" id="GO:0046872">
    <property type="term" value="F:metal ion binding"/>
    <property type="evidence" value="ECO:0007669"/>
    <property type="project" value="UniProtKB-KW"/>
</dbReference>
<dbReference type="PROSITE" id="PS50305">
    <property type="entry name" value="SIRTUIN"/>
    <property type="match status" value="1"/>
</dbReference>
<dbReference type="InterPro" id="IPR026591">
    <property type="entry name" value="Sirtuin_cat_small_dom_sf"/>
</dbReference>
<feature type="active site" description="Proton acceptor" evidence="4">
    <location>
        <position position="102"/>
    </location>
</feature>
<keyword evidence="4" id="KW-0862">Zinc</keyword>
<dbReference type="InterPro" id="IPR003000">
    <property type="entry name" value="Sirtuin"/>
</dbReference>
<keyword evidence="7" id="KW-1185">Reference proteome</keyword>
<dbReference type="KEGG" id="ock:EXM22_08635"/>
<dbReference type="InterPro" id="IPR029035">
    <property type="entry name" value="DHS-like_NAD/FAD-binding_dom"/>
</dbReference>
<accession>A0A5C1QL37</accession>
<feature type="binding site" evidence="4">
    <location>
        <position position="125"/>
    </location>
    <ligand>
        <name>Zn(2+)</name>
        <dbReference type="ChEBI" id="CHEBI:29105"/>
    </ligand>
</feature>
<dbReference type="InterPro" id="IPR050134">
    <property type="entry name" value="NAD-dep_sirtuin_deacylases"/>
</dbReference>
<evidence type="ECO:0000256" key="3">
    <source>
        <dbReference type="ARBA" id="ARBA00023027"/>
    </source>
</evidence>
<dbReference type="InterPro" id="IPR026590">
    <property type="entry name" value="Ssirtuin_cat_dom"/>
</dbReference>
<dbReference type="CDD" id="cd01407">
    <property type="entry name" value="SIR2-fam"/>
    <property type="match status" value="1"/>
</dbReference>
<feature type="binding site" evidence="4">
    <location>
        <position position="110"/>
    </location>
    <ligand>
        <name>Zn(2+)</name>
        <dbReference type="ChEBI" id="CHEBI:29105"/>
    </ligand>
</feature>
<proteinExistence type="predicted"/>
<keyword evidence="3" id="KW-0520">NAD</keyword>
<dbReference type="Proteomes" id="UP000324209">
    <property type="component" value="Chromosome"/>
</dbReference>
<reference evidence="6 7" key="1">
    <citation type="submission" date="2019-02" db="EMBL/GenBank/DDBJ databases">
        <title>Complete Genome Sequence and Methylome Analysis of free living Spirochaetas.</title>
        <authorList>
            <person name="Fomenkov A."/>
            <person name="Dubinina G."/>
            <person name="Leshcheva N."/>
            <person name="Mikheeva N."/>
            <person name="Grabovich M."/>
            <person name="Vincze T."/>
            <person name="Roberts R.J."/>
        </authorList>
    </citation>
    <scope>NUCLEOTIDE SEQUENCE [LARGE SCALE GENOMIC DNA]</scope>
    <source>
        <strain evidence="6 7">K2</strain>
    </source>
</reference>
<dbReference type="OrthoDB" id="9800582at2"/>
<feature type="binding site" evidence="4">
    <location>
        <position position="113"/>
    </location>
    <ligand>
        <name>Zn(2+)</name>
        <dbReference type="ChEBI" id="CHEBI:29105"/>
    </ligand>
</feature>
<dbReference type="SUPFAM" id="SSF52467">
    <property type="entry name" value="DHS-like NAD/FAD-binding domain"/>
    <property type="match status" value="1"/>
</dbReference>
<dbReference type="PANTHER" id="PTHR11085">
    <property type="entry name" value="NAD-DEPENDENT PROTEIN DEACYLASE SIRTUIN-5, MITOCHONDRIAL-RELATED"/>
    <property type="match status" value="1"/>
</dbReference>
<gene>
    <name evidence="6" type="ORF">EXM22_08635</name>
</gene>
<dbReference type="Pfam" id="PF02146">
    <property type="entry name" value="SIR2"/>
    <property type="match status" value="1"/>
</dbReference>
<protein>
    <recommendedName>
        <fullName evidence="1">protein acetyllysine N-acetyltransferase</fullName>
        <ecNumber evidence="1">2.3.1.286</ecNumber>
    </recommendedName>
</protein>
<dbReference type="GO" id="GO:0017136">
    <property type="term" value="F:histone deacetylase activity, NAD-dependent"/>
    <property type="evidence" value="ECO:0007669"/>
    <property type="project" value="TreeGrafter"/>
</dbReference>
<dbReference type="AlphaFoldDB" id="A0A5C1QL37"/>
<evidence type="ECO:0000259" key="5">
    <source>
        <dbReference type="PROSITE" id="PS50305"/>
    </source>
</evidence>
<feature type="binding site" evidence="4">
    <location>
        <position position="123"/>
    </location>
    <ligand>
        <name>Zn(2+)</name>
        <dbReference type="ChEBI" id="CHEBI:29105"/>
    </ligand>
</feature>
<dbReference type="GO" id="GO:0070403">
    <property type="term" value="F:NAD+ binding"/>
    <property type="evidence" value="ECO:0007669"/>
    <property type="project" value="InterPro"/>
</dbReference>
<dbReference type="RefSeq" id="WP_149486128.1">
    <property type="nucleotide sequence ID" value="NZ_CP036150.1"/>
</dbReference>
<dbReference type="EMBL" id="CP036150">
    <property type="protein sequence ID" value="QEN08048.1"/>
    <property type="molecule type" value="Genomic_DNA"/>
</dbReference>
<feature type="domain" description="Deacetylase sirtuin-type" evidence="5">
    <location>
        <begin position="1"/>
        <end position="220"/>
    </location>
</feature>
<keyword evidence="2" id="KW-0808">Transferase</keyword>
<dbReference type="PANTHER" id="PTHR11085:SF4">
    <property type="entry name" value="NAD-DEPENDENT PROTEIN DEACYLASE"/>
    <property type="match status" value="1"/>
</dbReference>
<dbReference type="Gene3D" id="3.30.1600.10">
    <property type="entry name" value="SIR2/SIRT2 'Small Domain"/>
    <property type="match status" value="1"/>
</dbReference>